<dbReference type="AlphaFoldDB" id="A0A392NEZ6"/>
<name>A0A392NEZ6_9FABA</name>
<protein>
    <submittedName>
        <fullName evidence="1">Uncharacterized protein</fullName>
    </submittedName>
</protein>
<reference evidence="1 2" key="1">
    <citation type="journal article" date="2018" name="Front. Plant Sci.">
        <title>Red Clover (Trifolium pratense) and Zigzag Clover (T. medium) - A Picture of Genomic Similarities and Differences.</title>
        <authorList>
            <person name="Dluhosova J."/>
            <person name="Istvanek J."/>
            <person name="Nedelnik J."/>
            <person name="Repkova J."/>
        </authorList>
    </citation>
    <scope>NUCLEOTIDE SEQUENCE [LARGE SCALE GENOMIC DNA]</scope>
    <source>
        <strain evidence="2">cv. 10/8</strain>
        <tissue evidence="1">Leaf</tissue>
    </source>
</reference>
<dbReference type="EMBL" id="LXQA010037414">
    <property type="protein sequence ID" value="MCH98370.1"/>
    <property type="molecule type" value="Genomic_DNA"/>
</dbReference>
<accession>A0A392NEZ6</accession>
<sequence>YGSLIHENHDMGDFSAQDQLSLKDSAIGRTLRVSYLQHTFSSKALFGLVVQTMPSLNLRCRNSTFLSRRKPKDQALKWLIIEFKDQLSSKHKLLGEGSWLL</sequence>
<comment type="caution">
    <text evidence="1">The sequence shown here is derived from an EMBL/GenBank/DDBJ whole genome shotgun (WGS) entry which is preliminary data.</text>
</comment>
<gene>
    <name evidence="1" type="ORF">A2U01_0019372</name>
</gene>
<dbReference type="Proteomes" id="UP000265520">
    <property type="component" value="Unassembled WGS sequence"/>
</dbReference>
<proteinExistence type="predicted"/>
<keyword evidence="2" id="KW-1185">Reference proteome</keyword>
<evidence type="ECO:0000313" key="1">
    <source>
        <dbReference type="EMBL" id="MCH98370.1"/>
    </source>
</evidence>
<evidence type="ECO:0000313" key="2">
    <source>
        <dbReference type="Proteomes" id="UP000265520"/>
    </source>
</evidence>
<feature type="non-terminal residue" evidence="1">
    <location>
        <position position="1"/>
    </location>
</feature>
<organism evidence="1 2">
    <name type="scientific">Trifolium medium</name>
    <dbReference type="NCBI Taxonomy" id="97028"/>
    <lineage>
        <taxon>Eukaryota</taxon>
        <taxon>Viridiplantae</taxon>
        <taxon>Streptophyta</taxon>
        <taxon>Embryophyta</taxon>
        <taxon>Tracheophyta</taxon>
        <taxon>Spermatophyta</taxon>
        <taxon>Magnoliopsida</taxon>
        <taxon>eudicotyledons</taxon>
        <taxon>Gunneridae</taxon>
        <taxon>Pentapetalae</taxon>
        <taxon>rosids</taxon>
        <taxon>fabids</taxon>
        <taxon>Fabales</taxon>
        <taxon>Fabaceae</taxon>
        <taxon>Papilionoideae</taxon>
        <taxon>50 kb inversion clade</taxon>
        <taxon>NPAAA clade</taxon>
        <taxon>Hologalegina</taxon>
        <taxon>IRL clade</taxon>
        <taxon>Trifolieae</taxon>
        <taxon>Trifolium</taxon>
    </lineage>
</organism>